<keyword evidence="3" id="KW-1185">Reference proteome</keyword>
<dbReference type="AlphaFoldDB" id="A0A1M7YGR9"/>
<feature type="transmembrane region" description="Helical" evidence="1">
    <location>
        <begin position="97"/>
        <end position="116"/>
    </location>
</feature>
<feature type="transmembrane region" description="Helical" evidence="1">
    <location>
        <begin position="47"/>
        <end position="65"/>
    </location>
</feature>
<organism evidence="2 3">
    <name type="scientific">Anaerocolumna xylanovorans DSM 12503</name>
    <dbReference type="NCBI Taxonomy" id="1121345"/>
    <lineage>
        <taxon>Bacteria</taxon>
        <taxon>Bacillati</taxon>
        <taxon>Bacillota</taxon>
        <taxon>Clostridia</taxon>
        <taxon>Lachnospirales</taxon>
        <taxon>Lachnospiraceae</taxon>
        <taxon>Anaerocolumna</taxon>
    </lineage>
</organism>
<feature type="transmembrane region" description="Helical" evidence="1">
    <location>
        <begin position="72"/>
        <end position="91"/>
    </location>
</feature>
<dbReference type="EMBL" id="FRFD01000010">
    <property type="protein sequence ID" value="SHO51793.1"/>
    <property type="molecule type" value="Genomic_DNA"/>
</dbReference>
<accession>A0A1M7YGR9</accession>
<keyword evidence="1" id="KW-0472">Membrane</keyword>
<keyword evidence="1" id="KW-0812">Transmembrane</keyword>
<dbReference type="Proteomes" id="UP000184612">
    <property type="component" value="Unassembled WGS sequence"/>
</dbReference>
<evidence type="ECO:0000313" key="2">
    <source>
        <dbReference type="EMBL" id="SHO51793.1"/>
    </source>
</evidence>
<proteinExistence type="predicted"/>
<evidence type="ECO:0000256" key="1">
    <source>
        <dbReference type="SAM" id="Phobius"/>
    </source>
</evidence>
<keyword evidence="1" id="KW-1133">Transmembrane helix</keyword>
<evidence type="ECO:0000313" key="3">
    <source>
        <dbReference type="Proteomes" id="UP000184612"/>
    </source>
</evidence>
<reference evidence="2 3" key="1">
    <citation type="submission" date="2016-12" db="EMBL/GenBank/DDBJ databases">
        <authorList>
            <person name="Song W.-J."/>
            <person name="Kurnit D.M."/>
        </authorList>
    </citation>
    <scope>NUCLEOTIDE SEQUENCE [LARGE SCALE GENOMIC DNA]</scope>
    <source>
        <strain evidence="2 3">DSM 12503</strain>
    </source>
</reference>
<name>A0A1M7YGR9_9FIRM</name>
<gene>
    <name evidence="2" type="ORF">SAMN02745217_03341</name>
</gene>
<sequence>MKKNRPVLVQYIADLNFLNAFLLIVSLFPNFTKRFGVITPEPTLFNVSYRIFATLILITISYGLLRLKKWGYWLMIAYNMFFLSMSVILLFKLTKQSIYSPGFIISILGLSLTLSAKRYFMKENM</sequence>
<feature type="transmembrane region" description="Helical" evidence="1">
    <location>
        <begin position="7"/>
        <end position="27"/>
    </location>
</feature>
<protein>
    <submittedName>
        <fullName evidence="2">Uncharacterized protein</fullName>
    </submittedName>
</protein>